<evidence type="ECO:0000313" key="3">
    <source>
        <dbReference type="EMBL" id="KAL1515648.1"/>
    </source>
</evidence>
<feature type="region of interest" description="Disordered" evidence="2">
    <location>
        <begin position="386"/>
        <end position="414"/>
    </location>
</feature>
<accession>A0AB34J7G9</accession>
<feature type="region of interest" description="Disordered" evidence="2">
    <location>
        <begin position="1"/>
        <end position="30"/>
    </location>
</feature>
<feature type="compositionally biased region" description="Basic and acidic residues" evidence="2">
    <location>
        <begin position="8"/>
        <end position="26"/>
    </location>
</feature>
<dbReference type="AlphaFoldDB" id="A0AB34J7G9"/>
<reference evidence="3 4" key="1">
    <citation type="journal article" date="2024" name="Science">
        <title>Giant polyketide synthase enzymes in the biosynthesis of giant marine polyether toxins.</title>
        <authorList>
            <person name="Fallon T.R."/>
            <person name="Shende V.V."/>
            <person name="Wierzbicki I.H."/>
            <person name="Pendleton A.L."/>
            <person name="Watervoot N.F."/>
            <person name="Auber R.P."/>
            <person name="Gonzalez D.J."/>
            <person name="Wisecaver J.H."/>
            <person name="Moore B.S."/>
        </authorList>
    </citation>
    <scope>NUCLEOTIDE SEQUENCE [LARGE SCALE GENOMIC DNA]</scope>
    <source>
        <strain evidence="3 4">12B1</strain>
    </source>
</reference>
<comment type="caution">
    <text evidence="3">The sequence shown here is derived from an EMBL/GenBank/DDBJ whole genome shotgun (WGS) entry which is preliminary data.</text>
</comment>
<gene>
    <name evidence="3" type="ORF">AB1Y20_002266</name>
</gene>
<keyword evidence="1" id="KW-0175">Coiled coil</keyword>
<sequence length="414" mass="45088">MKARSGRKASEERAAAPGGHARERGEAGLPLRVRDLEDDVFDVAHNSMLRYAAQTAPHHSTTPLLEARLAISGTSRELALDHDTPPVSDAMKLRQAEVQAAVDATWAKANAMQEKATEAAVRSAVRVERERISAEHAAALAKLAEDARGEVELAKRRAWEASAKEQEKAIAEALSAQALALQAARQDAKDARERMAAELAEAYAQLKQEAYDELRLEHATSIRSAVQHAWDQANRQQEAAVRAAKAEAAREARREVELRFAAERVELGAEYRKALQQRDESRAEGSRADKEELKALREEVSALRAAARDAEAKAALEQRKAVLEAVRAAEDVARKASRGRAGDIAPSWLRGGAAARREVASHDALSSPRVRLHLTVESAPTRSVVEDATQSNALVISGQPTPPQRDDLAGEWED</sequence>
<feature type="coiled-coil region" evidence="1">
    <location>
        <begin position="286"/>
        <end position="320"/>
    </location>
</feature>
<dbReference type="Proteomes" id="UP001515480">
    <property type="component" value="Unassembled WGS sequence"/>
</dbReference>
<evidence type="ECO:0000313" key="4">
    <source>
        <dbReference type="Proteomes" id="UP001515480"/>
    </source>
</evidence>
<protein>
    <submittedName>
        <fullName evidence="3">Uncharacterized protein</fullName>
    </submittedName>
</protein>
<evidence type="ECO:0000256" key="1">
    <source>
        <dbReference type="SAM" id="Coils"/>
    </source>
</evidence>
<feature type="coiled-coil region" evidence="1">
    <location>
        <begin position="137"/>
        <end position="209"/>
    </location>
</feature>
<name>A0AB34J7G9_PRYPA</name>
<proteinExistence type="predicted"/>
<dbReference type="EMBL" id="JBGBPQ010000011">
    <property type="protein sequence ID" value="KAL1515648.1"/>
    <property type="molecule type" value="Genomic_DNA"/>
</dbReference>
<evidence type="ECO:0000256" key="2">
    <source>
        <dbReference type="SAM" id="MobiDB-lite"/>
    </source>
</evidence>
<organism evidence="3 4">
    <name type="scientific">Prymnesium parvum</name>
    <name type="common">Toxic golden alga</name>
    <dbReference type="NCBI Taxonomy" id="97485"/>
    <lineage>
        <taxon>Eukaryota</taxon>
        <taxon>Haptista</taxon>
        <taxon>Haptophyta</taxon>
        <taxon>Prymnesiophyceae</taxon>
        <taxon>Prymnesiales</taxon>
        <taxon>Prymnesiaceae</taxon>
        <taxon>Prymnesium</taxon>
    </lineage>
</organism>
<keyword evidence="4" id="KW-1185">Reference proteome</keyword>